<dbReference type="Proteomes" id="UP000439550">
    <property type="component" value="Unassembled WGS sequence"/>
</dbReference>
<feature type="transmembrane region" description="Helical" evidence="1">
    <location>
        <begin position="12"/>
        <end position="31"/>
    </location>
</feature>
<feature type="transmembrane region" description="Helical" evidence="1">
    <location>
        <begin position="93"/>
        <end position="112"/>
    </location>
</feature>
<comment type="caution">
    <text evidence="2">The sequence shown here is derived from an EMBL/GenBank/DDBJ whole genome shotgun (WGS) entry which is preliminary data.</text>
</comment>
<accession>A0A7X2D0G6</accession>
<gene>
    <name evidence="2" type="ORF">GHI93_05830</name>
</gene>
<feature type="transmembrane region" description="Helical" evidence="1">
    <location>
        <begin position="69"/>
        <end position="87"/>
    </location>
</feature>
<reference evidence="2 3" key="1">
    <citation type="submission" date="2019-10" db="EMBL/GenBank/DDBJ databases">
        <authorList>
            <person name="Dong K."/>
        </authorList>
    </citation>
    <scope>NUCLEOTIDE SEQUENCE [LARGE SCALE GENOMIC DNA]</scope>
    <source>
        <strain evidence="2 3">DSM 28960</strain>
    </source>
</reference>
<keyword evidence="3" id="KW-1185">Reference proteome</keyword>
<proteinExistence type="predicted"/>
<organism evidence="2 3">
    <name type="scientific">Lactococcus hircilactis</name>
    <dbReference type="NCBI Taxonomy" id="1494462"/>
    <lineage>
        <taxon>Bacteria</taxon>
        <taxon>Bacillati</taxon>
        <taxon>Bacillota</taxon>
        <taxon>Bacilli</taxon>
        <taxon>Lactobacillales</taxon>
        <taxon>Streptococcaceae</taxon>
        <taxon>Lactococcus</taxon>
    </lineage>
</organism>
<dbReference type="EMBL" id="WITJ01000007">
    <property type="protein sequence ID" value="MQW39458.1"/>
    <property type="molecule type" value="Genomic_DNA"/>
</dbReference>
<dbReference type="InterPro" id="IPR021214">
    <property type="entry name" value="DUF2568"/>
</dbReference>
<keyword evidence="1" id="KW-0812">Transmembrane</keyword>
<evidence type="ECO:0000313" key="3">
    <source>
        <dbReference type="Proteomes" id="UP000439550"/>
    </source>
</evidence>
<feature type="transmembrane region" description="Helical" evidence="1">
    <location>
        <begin position="37"/>
        <end position="57"/>
    </location>
</feature>
<sequence length="118" mass="13708">MKIFFQLNVGLRFLFELLNTLILVIVGLTGFSSPENLIWGIFVPVIFALYWSLLISPKAYIKINVVRKFFCEFLIYAFVLFYLVKIVPLNLWIFANIYLIVVIANSIIVKVGDGRYQH</sequence>
<protein>
    <submittedName>
        <fullName evidence="2">DUF2568 domain-containing protein</fullName>
    </submittedName>
</protein>
<dbReference type="AlphaFoldDB" id="A0A7X2D0G6"/>
<evidence type="ECO:0000313" key="2">
    <source>
        <dbReference type="EMBL" id="MQW39458.1"/>
    </source>
</evidence>
<keyword evidence="1" id="KW-1133">Transmembrane helix</keyword>
<evidence type="ECO:0000256" key="1">
    <source>
        <dbReference type="SAM" id="Phobius"/>
    </source>
</evidence>
<dbReference type="Pfam" id="PF10823">
    <property type="entry name" value="DUF2568"/>
    <property type="match status" value="1"/>
</dbReference>
<name>A0A7X2D0G6_9LACT</name>
<keyword evidence="1" id="KW-0472">Membrane</keyword>
<dbReference type="RefSeq" id="WP_153496138.1">
    <property type="nucleotide sequence ID" value="NZ_CAXYUY010000007.1"/>
</dbReference>